<evidence type="ECO:0000313" key="3">
    <source>
        <dbReference type="Proteomes" id="UP000447833"/>
    </source>
</evidence>
<comment type="caution">
    <text evidence="2">The sequence shown here is derived from an EMBL/GenBank/DDBJ whole genome shotgun (WGS) entry which is preliminary data.</text>
</comment>
<feature type="signal peptide" evidence="1">
    <location>
        <begin position="1"/>
        <end position="24"/>
    </location>
</feature>
<gene>
    <name evidence="2" type="ORF">GLW07_19065</name>
</gene>
<reference evidence="2 3" key="1">
    <citation type="submission" date="2019-11" db="EMBL/GenBank/DDBJ databases">
        <title>Genome sequences of 17 halophilic strains isolated from different environments.</title>
        <authorList>
            <person name="Furrow R.E."/>
        </authorList>
    </citation>
    <scope>NUCLEOTIDE SEQUENCE [LARGE SCALE GENOMIC DNA]</scope>
    <source>
        <strain evidence="2 3">22506_14_FS</strain>
    </source>
</reference>
<dbReference type="Proteomes" id="UP000447833">
    <property type="component" value="Unassembled WGS sequence"/>
</dbReference>
<sequence>MKKTISSVFAASLIVGSLSSPALANSFENDVNNAKTIEVEAIDTDNIHFPDGMNPIVKREYKAALLKGNVKAVKGVGTDGVEQPGDGSSYTVVDVESNQFLYDNYDDIKPIAWGAVGALFPGGYTYEARVVIGGAVGFATNKLSSDPGPNYYETKLVKWYSDYYGQYVYQTSHTVYSDGSGSTVTDVYVSGTLDKVRANNGYGWEYTAI</sequence>
<proteinExistence type="predicted"/>
<dbReference type="EMBL" id="WMEY01000007">
    <property type="protein sequence ID" value="MYL65463.1"/>
    <property type="molecule type" value="Genomic_DNA"/>
</dbReference>
<name>A0A845F3C4_9BACL</name>
<evidence type="ECO:0000256" key="1">
    <source>
        <dbReference type="SAM" id="SignalP"/>
    </source>
</evidence>
<accession>A0A845F3C4</accession>
<keyword evidence="1" id="KW-0732">Signal</keyword>
<protein>
    <submittedName>
        <fullName evidence="2">Uncharacterized protein</fullName>
    </submittedName>
</protein>
<organism evidence="2 3">
    <name type="scientific">Guptibacillus hwajinpoensis</name>
    <dbReference type="NCBI Taxonomy" id="208199"/>
    <lineage>
        <taxon>Bacteria</taxon>
        <taxon>Bacillati</taxon>
        <taxon>Bacillota</taxon>
        <taxon>Bacilli</taxon>
        <taxon>Bacillales</taxon>
        <taxon>Guptibacillaceae</taxon>
        <taxon>Guptibacillus</taxon>
    </lineage>
</organism>
<dbReference type="AlphaFoldDB" id="A0A845F3C4"/>
<dbReference type="RefSeq" id="WP_160920867.1">
    <property type="nucleotide sequence ID" value="NZ_WMEY01000007.1"/>
</dbReference>
<evidence type="ECO:0000313" key="2">
    <source>
        <dbReference type="EMBL" id="MYL65463.1"/>
    </source>
</evidence>
<feature type="chain" id="PRO_5032673475" evidence="1">
    <location>
        <begin position="25"/>
        <end position="209"/>
    </location>
</feature>